<organism evidence="1 2">
    <name type="scientific">Potamilus streckersoni</name>
    <dbReference type="NCBI Taxonomy" id="2493646"/>
    <lineage>
        <taxon>Eukaryota</taxon>
        <taxon>Metazoa</taxon>
        <taxon>Spiralia</taxon>
        <taxon>Lophotrochozoa</taxon>
        <taxon>Mollusca</taxon>
        <taxon>Bivalvia</taxon>
        <taxon>Autobranchia</taxon>
        <taxon>Heteroconchia</taxon>
        <taxon>Palaeoheterodonta</taxon>
        <taxon>Unionida</taxon>
        <taxon>Unionoidea</taxon>
        <taxon>Unionidae</taxon>
        <taxon>Ambleminae</taxon>
        <taxon>Lampsilini</taxon>
        <taxon>Potamilus</taxon>
    </lineage>
</organism>
<comment type="caution">
    <text evidence="1">The sequence shown here is derived from an EMBL/GenBank/DDBJ whole genome shotgun (WGS) entry which is preliminary data.</text>
</comment>
<sequence>MENRLKQAENSARRLALFKQGRTGECTGKVAMLANAGIASGASAVLLSNSTRVPYSIDIRSTHPKESGYLSVGLINSWRLDMGPCDMQSFIIHRQYFQTSKAYTSD</sequence>
<evidence type="ECO:0000313" key="2">
    <source>
        <dbReference type="Proteomes" id="UP001195483"/>
    </source>
</evidence>
<dbReference type="AlphaFoldDB" id="A0AAE0SWQ9"/>
<reference evidence="1" key="3">
    <citation type="submission" date="2023-05" db="EMBL/GenBank/DDBJ databases">
        <authorList>
            <person name="Smith C.H."/>
        </authorList>
    </citation>
    <scope>NUCLEOTIDE SEQUENCE</scope>
    <source>
        <strain evidence="1">CHS0354</strain>
        <tissue evidence="1">Mantle</tissue>
    </source>
</reference>
<evidence type="ECO:0000313" key="1">
    <source>
        <dbReference type="EMBL" id="KAK3599050.1"/>
    </source>
</evidence>
<dbReference type="EMBL" id="JAEAOA010000761">
    <property type="protein sequence ID" value="KAK3599050.1"/>
    <property type="molecule type" value="Genomic_DNA"/>
</dbReference>
<reference evidence="1" key="1">
    <citation type="journal article" date="2021" name="Genome Biol. Evol.">
        <title>A High-Quality Reference Genome for a Parasitic Bivalve with Doubly Uniparental Inheritance (Bivalvia: Unionida).</title>
        <authorList>
            <person name="Smith C.H."/>
        </authorList>
    </citation>
    <scope>NUCLEOTIDE SEQUENCE</scope>
    <source>
        <strain evidence="1">CHS0354</strain>
    </source>
</reference>
<name>A0AAE0SWQ9_9BIVA</name>
<keyword evidence="2" id="KW-1185">Reference proteome</keyword>
<gene>
    <name evidence="1" type="ORF">CHS0354_012538</name>
</gene>
<dbReference type="Proteomes" id="UP001195483">
    <property type="component" value="Unassembled WGS sequence"/>
</dbReference>
<accession>A0AAE0SWQ9</accession>
<proteinExistence type="predicted"/>
<protein>
    <submittedName>
        <fullName evidence="1">Uncharacterized protein</fullName>
    </submittedName>
</protein>
<reference evidence="1" key="2">
    <citation type="journal article" date="2021" name="Genome Biol. Evol.">
        <title>Developing a high-quality reference genome for a parasitic bivalve with doubly uniparental inheritance (Bivalvia: Unionida).</title>
        <authorList>
            <person name="Smith C.H."/>
        </authorList>
    </citation>
    <scope>NUCLEOTIDE SEQUENCE</scope>
    <source>
        <strain evidence="1">CHS0354</strain>
        <tissue evidence="1">Mantle</tissue>
    </source>
</reference>